<dbReference type="RefSeq" id="WP_058461406.1">
    <property type="nucleotide sequence ID" value="NZ_CAAAHS010000008.1"/>
</dbReference>
<dbReference type="PANTHER" id="PTHR43194">
    <property type="entry name" value="HYDROLASE ALPHA/BETA FOLD FAMILY"/>
    <property type="match status" value="1"/>
</dbReference>
<dbReference type="OrthoDB" id="9780744at2"/>
<organism evidence="2 4">
    <name type="scientific">Legionella adelaidensis</name>
    <dbReference type="NCBI Taxonomy" id="45056"/>
    <lineage>
        <taxon>Bacteria</taxon>
        <taxon>Pseudomonadati</taxon>
        <taxon>Pseudomonadota</taxon>
        <taxon>Gammaproteobacteria</taxon>
        <taxon>Legionellales</taxon>
        <taxon>Legionellaceae</taxon>
        <taxon>Legionella</taxon>
    </lineage>
</organism>
<dbReference type="EMBL" id="LR134420">
    <property type="protein sequence ID" value="VEH85138.1"/>
    <property type="molecule type" value="Genomic_DNA"/>
</dbReference>
<dbReference type="Pfam" id="PF12697">
    <property type="entry name" value="Abhydrolase_6"/>
    <property type="match status" value="1"/>
</dbReference>
<dbReference type="Proteomes" id="UP000054859">
    <property type="component" value="Unassembled WGS sequence"/>
</dbReference>
<proteinExistence type="predicted"/>
<dbReference type="GO" id="GO:0090499">
    <property type="term" value="F:pimelyl-[acyl-carrier protein] methyl ester esterase activity"/>
    <property type="evidence" value="ECO:0007669"/>
    <property type="project" value="UniProtKB-EC"/>
</dbReference>
<evidence type="ECO:0000313" key="3">
    <source>
        <dbReference type="EMBL" id="VEH85138.1"/>
    </source>
</evidence>
<keyword evidence="3" id="KW-0378">Hydrolase</keyword>
<dbReference type="KEGG" id="ladl:NCTC12735_00761"/>
<gene>
    <name evidence="2" type="primary">bioH</name>
    <name evidence="2" type="ORF">Lade_0324</name>
    <name evidence="3" type="ORF">NCTC12735_00761</name>
</gene>
<dbReference type="Gene3D" id="3.40.50.1820">
    <property type="entry name" value="alpha/beta hydrolase"/>
    <property type="match status" value="1"/>
</dbReference>
<evidence type="ECO:0000313" key="2">
    <source>
        <dbReference type="EMBL" id="KTC65666.1"/>
    </source>
</evidence>
<dbReference type="Proteomes" id="UP000281170">
    <property type="component" value="Plasmid 11"/>
</dbReference>
<dbReference type="InterPro" id="IPR000073">
    <property type="entry name" value="AB_hydrolase_1"/>
</dbReference>
<sequence>MKHLHINIFGTGERIVFFHGWGFDQTIWNSLLPELEKLYQIYLIDLPGFGKSSQMNWQTFKTQLLQVIPSPFTIVGWSLGGLYGLRLALEEKTQIKKLINVAAPPFFMGDNQWPGIDENMFKAFQEQVAKDPLVAVKAFIKLQDKRAALIQPLDENNIEKAALISGLNILFTWDFRLLIKELTKPIVFMFSKLDTIIPPKIIKVMKKSYPAFSYHEFPKAGHMPFLSHPQEFITALKEHL</sequence>
<dbReference type="EC" id="3.1.1.85" evidence="3"/>
<accession>A0A0W0R3Q6</accession>
<evidence type="ECO:0000313" key="5">
    <source>
        <dbReference type="Proteomes" id="UP000281170"/>
    </source>
</evidence>
<geneLocation type="plasmid" evidence="3 5">
    <name>11</name>
</geneLocation>
<name>A0A0W0R3Q6_9GAMM</name>
<dbReference type="AlphaFoldDB" id="A0A0W0R3Q6"/>
<dbReference type="STRING" id="45056.Lade_0324"/>
<dbReference type="PATRIC" id="fig|45056.6.peg.331"/>
<evidence type="ECO:0000259" key="1">
    <source>
        <dbReference type="Pfam" id="PF12697"/>
    </source>
</evidence>
<protein>
    <submittedName>
        <fullName evidence="2">Biotin biosynthesis protein BioH</fullName>
    </submittedName>
    <submittedName>
        <fullName evidence="3">Biotin operon repressor and biotin</fullName>
        <ecNumber evidence="3">3.1.1.85</ecNumber>
    </submittedName>
</protein>
<reference evidence="2 4" key="1">
    <citation type="submission" date="2015-11" db="EMBL/GenBank/DDBJ databases">
        <title>Identification of large and diverse effector repertoires of 38 Legionella species.</title>
        <authorList>
            <person name="Burstein D."/>
            <person name="Amaro F."/>
            <person name="Zusman T."/>
            <person name="Lifshitz Z."/>
            <person name="Cohen O."/>
            <person name="Gilbert J.A."/>
            <person name="Pupko T."/>
            <person name="Shuman H.A."/>
            <person name="Segal G."/>
        </authorList>
    </citation>
    <scope>NUCLEOTIDE SEQUENCE [LARGE SCALE GENOMIC DNA]</scope>
    <source>
        <strain evidence="2 4">1762-AUS-E</strain>
    </source>
</reference>
<dbReference type="EMBL" id="LNKA01000001">
    <property type="protein sequence ID" value="KTC65666.1"/>
    <property type="molecule type" value="Genomic_DNA"/>
</dbReference>
<dbReference type="InterPro" id="IPR029058">
    <property type="entry name" value="AB_hydrolase_fold"/>
</dbReference>
<dbReference type="SUPFAM" id="SSF53474">
    <property type="entry name" value="alpha/beta-Hydrolases"/>
    <property type="match status" value="1"/>
</dbReference>
<keyword evidence="3" id="KW-0614">Plasmid</keyword>
<reference evidence="3 5" key="2">
    <citation type="submission" date="2018-12" db="EMBL/GenBank/DDBJ databases">
        <authorList>
            <consortium name="Pathogen Informatics"/>
        </authorList>
    </citation>
    <scope>NUCLEOTIDE SEQUENCE [LARGE SCALE GENOMIC DNA]</scope>
    <source>
        <strain evidence="3 5">NCTC12735</strain>
        <plasmid evidence="5">11</plasmid>
    </source>
</reference>
<dbReference type="PANTHER" id="PTHR43194:SF5">
    <property type="entry name" value="PIMELOYL-[ACYL-CARRIER PROTEIN] METHYL ESTER ESTERASE"/>
    <property type="match status" value="1"/>
</dbReference>
<dbReference type="InterPro" id="IPR050228">
    <property type="entry name" value="Carboxylesterase_BioH"/>
</dbReference>
<keyword evidence="4" id="KW-1185">Reference proteome</keyword>
<evidence type="ECO:0000313" key="4">
    <source>
        <dbReference type="Proteomes" id="UP000054859"/>
    </source>
</evidence>
<feature type="domain" description="AB hydrolase-1" evidence="1">
    <location>
        <begin position="15"/>
        <end position="233"/>
    </location>
</feature>